<evidence type="ECO:0000256" key="3">
    <source>
        <dbReference type="ARBA" id="ARBA00023125"/>
    </source>
</evidence>
<dbReference type="GO" id="GO:0008301">
    <property type="term" value="F:DNA binding, bending"/>
    <property type="evidence" value="ECO:0007669"/>
    <property type="project" value="InterPro"/>
</dbReference>
<dbReference type="Pfam" id="PF04769">
    <property type="entry name" value="MATalpha_HMGbox"/>
    <property type="match status" value="1"/>
</dbReference>
<evidence type="ECO:0000256" key="6">
    <source>
        <dbReference type="ARBA" id="ARBA00035106"/>
    </source>
</evidence>
<dbReference type="InterPro" id="IPR006856">
    <property type="entry name" value="MATalpha_HMGbox"/>
</dbReference>
<dbReference type="InterPro" id="IPR036910">
    <property type="entry name" value="HMG_box_dom_sf"/>
</dbReference>
<protein>
    <recommendedName>
        <fullName evidence="1">Mating-type protein MAT-1</fullName>
    </recommendedName>
</protein>
<sequence length="396" mass="43904">MATTSALPQDLTTYLATCSPEHAEQIARTFRKSLRNYAPSPSANAAPSMKVQSSLKAVKTGKKHRNKKAKRESATGGPKRPLNSWMAFRKYYNGSLAPHTQKTISKVLMSWWREDPFEAKCILRGSREKEDAPLDEFFRLCAPHIGVIPPEQYQEMMGWQISPPMDGDQDKVPQVIRVFTPNFDNFPEKFTTTNLSADNLVEYCIQAGYVRTGDNSTPHSGAQGSLTMAVQPTATVTTLVATPPATTGTVAMPMSPFSFEIFQGLQGATNEPTTEPAGQRALTEATAAVTNAGAYPYNNLFDPTSEFDISFDPAEETNLEDGGRWDAYDPAASMSVDEMLNIDWTHAATISKRRELHRSLFTITPMHTNNIIPNQHRPYAFQKESTGLFIAVQRRT</sequence>
<accession>A0A6G1KVS1</accession>
<dbReference type="OrthoDB" id="5398665at2759"/>
<dbReference type="EMBL" id="ML995924">
    <property type="protein sequence ID" value="KAF2764422.1"/>
    <property type="molecule type" value="Genomic_DNA"/>
</dbReference>
<reference evidence="9" key="1">
    <citation type="journal article" date="2020" name="Stud. Mycol.">
        <title>101 Dothideomycetes genomes: a test case for predicting lifestyles and emergence of pathogens.</title>
        <authorList>
            <person name="Haridas S."/>
            <person name="Albert R."/>
            <person name="Binder M."/>
            <person name="Bloem J."/>
            <person name="Labutti K."/>
            <person name="Salamov A."/>
            <person name="Andreopoulos B."/>
            <person name="Baker S."/>
            <person name="Barry K."/>
            <person name="Bills G."/>
            <person name="Bluhm B."/>
            <person name="Cannon C."/>
            <person name="Castanera R."/>
            <person name="Culley D."/>
            <person name="Daum C."/>
            <person name="Ezra D."/>
            <person name="Gonzalez J."/>
            <person name="Henrissat B."/>
            <person name="Kuo A."/>
            <person name="Liang C."/>
            <person name="Lipzen A."/>
            <person name="Lutzoni F."/>
            <person name="Magnuson J."/>
            <person name="Mondo S."/>
            <person name="Nolan M."/>
            <person name="Ohm R."/>
            <person name="Pangilinan J."/>
            <person name="Park H.-J."/>
            <person name="Ramirez L."/>
            <person name="Alfaro M."/>
            <person name="Sun H."/>
            <person name="Tritt A."/>
            <person name="Yoshinaga Y."/>
            <person name="Zwiers L.-H."/>
            <person name="Turgeon B."/>
            <person name="Goodwin S."/>
            <person name="Spatafora J."/>
            <person name="Crous P."/>
            <person name="Grigoriev I."/>
        </authorList>
    </citation>
    <scope>NUCLEOTIDE SEQUENCE</scope>
    <source>
        <strain evidence="9">CBS 116005</strain>
    </source>
</reference>
<dbReference type="GO" id="GO:0005634">
    <property type="term" value="C:nucleus"/>
    <property type="evidence" value="ECO:0007669"/>
    <property type="project" value="InterPro"/>
</dbReference>
<dbReference type="Proteomes" id="UP000799436">
    <property type="component" value="Unassembled WGS sequence"/>
</dbReference>
<evidence type="ECO:0000256" key="7">
    <source>
        <dbReference type="SAM" id="MobiDB-lite"/>
    </source>
</evidence>
<evidence type="ECO:0000256" key="2">
    <source>
        <dbReference type="ARBA" id="ARBA00023015"/>
    </source>
</evidence>
<evidence type="ECO:0000313" key="10">
    <source>
        <dbReference type="Proteomes" id="UP000799436"/>
    </source>
</evidence>
<proteinExistence type="predicted"/>
<organism evidence="9 10">
    <name type="scientific">Teratosphaeria nubilosa</name>
    <dbReference type="NCBI Taxonomy" id="161662"/>
    <lineage>
        <taxon>Eukaryota</taxon>
        <taxon>Fungi</taxon>
        <taxon>Dikarya</taxon>
        <taxon>Ascomycota</taxon>
        <taxon>Pezizomycotina</taxon>
        <taxon>Dothideomycetes</taxon>
        <taxon>Dothideomycetidae</taxon>
        <taxon>Mycosphaerellales</taxon>
        <taxon>Teratosphaeriaceae</taxon>
        <taxon>Teratosphaeria</taxon>
    </lineage>
</organism>
<dbReference type="AlphaFoldDB" id="A0A6G1KVS1"/>
<feature type="region of interest" description="Disordered" evidence="7">
    <location>
        <begin position="38"/>
        <end position="81"/>
    </location>
</feature>
<feature type="compositionally biased region" description="Basic residues" evidence="7">
    <location>
        <begin position="59"/>
        <end position="70"/>
    </location>
</feature>
<feature type="domain" description="Alpha box" evidence="8">
    <location>
        <begin position="46"/>
        <end position="212"/>
    </location>
</feature>
<comment type="function">
    <text evidence="6">Mating type proteins are sequence specific DNA-binding proteins that act as master switches in fungal differentiation by controlling gene expression in a cell type-specific fashion. Transcriptional activator that induces the transcription of alpha-specific genes.</text>
</comment>
<evidence type="ECO:0000256" key="5">
    <source>
        <dbReference type="ARBA" id="ARBA00023242"/>
    </source>
</evidence>
<evidence type="ECO:0000313" key="9">
    <source>
        <dbReference type="EMBL" id="KAF2764422.1"/>
    </source>
</evidence>
<dbReference type="GO" id="GO:0045895">
    <property type="term" value="P:positive regulation of mating-type specific transcription, DNA-templated"/>
    <property type="evidence" value="ECO:0007669"/>
    <property type="project" value="InterPro"/>
</dbReference>
<keyword evidence="4" id="KW-0804">Transcription</keyword>
<evidence type="ECO:0000256" key="4">
    <source>
        <dbReference type="ARBA" id="ARBA00023163"/>
    </source>
</evidence>
<keyword evidence="5" id="KW-0539">Nucleus</keyword>
<evidence type="ECO:0000259" key="8">
    <source>
        <dbReference type="Pfam" id="PF04769"/>
    </source>
</evidence>
<keyword evidence="2" id="KW-0805">Transcription regulation</keyword>
<keyword evidence="10" id="KW-1185">Reference proteome</keyword>
<evidence type="ECO:0000256" key="1">
    <source>
        <dbReference type="ARBA" id="ARBA00015083"/>
    </source>
</evidence>
<name>A0A6G1KVS1_9PEZI</name>
<feature type="compositionally biased region" description="Low complexity" evidence="7">
    <location>
        <begin position="38"/>
        <end position="48"/>
    </location>
</feature>
<keyword evidence="3" id="KW-0238">DNA-binding</keyword>
<gene>
    <name evidence="9" type="ORF">EJ03DRAFT_346268</name>
</gene>
<dbReference type="SUPFAM" id="SSF47095">
    <property type="entry name" value="HMG-box"/>
    <property type="match status" value="1"/>
</dbReference>